<protein>
    <recommendedName>
        <fullName evidence="3">Phage tail protein</fullName>
    </recommendedName>
</protein>
<dbReference type="NCBIfam" id="TIGR01633">
    <property type="entry name" value="phi3626_gp14_N"/>
    <property type="match status" value="1"/>
</dbReference>
<name>A0A1C4B5U4_9BACI</name>
<dbReference type="EMBL" id="FMBE01000013">
    <property type="protein sequence ID" value="SCC02199.1"/>
    <property type="molecule type" value="Genomic_DNA"/>
</dbReference>
<evidence type="ECO:0000313" key="1">
    <source>
        <dbReference type="EMBL" id="SCC02199.1"/>
    </source>
</evidence>
<dbReference type="InterPro" id="IPR006520">
    <property type="entry name" value="Dit_BPSPP_N"/>
</dbReference>
<dbReference type="Gene3D" id="2.40.30.200">
    <property type="match status" value="1"/>
</dbReference>
<organism evidence="1 2">
    <name type="scientific">Bacillus wiedmannii</name>
    <dbReference type="NCBI Taxonomy" id="1890302"/>
    <lineage>
        <taxon>Bacteria</taxon>
        <taxon>Bacillati</taxon>
        <taxon>Bacillota</taxon>
        <taxon>Bacilli</taxon>
        <taxon>Bacillales</taxon>
        <taxon>Bacillaceae</taxon>
        <taxon>Bacillus</taxon>
        <taxon>Bacillus cereus group</taxon>
    </lineage>
</organism>
<sequence>MLDLGIDNELATNYGLYVLKRPVIPTAKRNVEFIKVPGRHGALTKKGEYEDVLLSIKFNVLEHDNIKRLIRQAKFWLLNGKTLFFTDDDVYRKIKNVEIGNIENEIEEYGEFEVSFTFDPFEYVITAPIEIMQSDVVLNIGTFESEPRFEIYGSGDIKLTINDNPFLIQNVTNSVVIDSELLTAYSGTVPMRTIGGFPIFQVGENTIQWSGKVNRIIIEPRWRYV</sequence>
<proteinExistence type="predicted"/>
<gene>
    <name evidence="1" type="ORF">BC05F1_01133</name>
</gene>
<dbReference type="Proteomes" id="UP000196052">
    <property type="component" value="Unassembled WGS sequence"/>
</dbReference>
<evidence type="ECO:0000313" key="2">
    <source>
        <dbReference type="Proteomes" id="UP000196052"/>
    </source>
</evidence>
<accession>A0A1C4B5U4</accession>
<dbReference type="AlphaFoldDB" id="A0A1C4B5U4"/>
<reference evidence="2" key="1">
    <citation type="submission" date="2016-08" db="EMBL/GenBank/DDBJ databases">
        <authorList>
            <person name="Loux V."/>
            <person name="Rue O."/>
        </authorList>
    </citation>
    <scope>NUCLEOTIDE SEQUENCE [LARGE SCALE GENOMIC DNA]</scope>
    <source>
        <strain evidence="2">INRA Bc05-F1</strain>
    </source>
</reference>
<evidence type="ECO:0008006" key="3">
    <source>
        <dbReference type="Google" id="ProtNLM"/>
    </source>
</evidence>
<dbReference type="RefSeq" id="WP_088121545.1">
    <property type="nucleotide sequence ID" value="NZ_FMBE01000013.1"/>
</dbReference>